<comment type="pathway">
    <text evidence="1 10">Sulfur metabolism; glutathione biosynthesis; glutathione from L-cysteine and L-glutamate: step 1/2.</text>
</comment>
<gene>
    <name evidence="11" type="ORF">CALCODRAFT_441971</name>
</gene>
<evidence type="ECO:0000256" key="1">
    <source>
        <dbReference type="ARBA" id="ARBA00005006"/>
    </source>
</evidence>
<evidence type="ECO:0000256" key="7">
    <source>
        <dbReference type="ARBA" id="ARBA00022840"/>
    </source>
</evidence>
<dbReference type="GO" id="GO:0006750">
    <property type="term" value="P:glutathione biosynthetic process"/>
    <property type="evidence" value="ECO:0007669"/>
    <property type="project" value="UniProtKB-UniRule"/>
</dbReference>
<evidence type="ECO:0000256" key="2">
    <source>
        <dbReference type="ARBA" id="ARBA00008100"/>
    </source>
</evidence>
<dbReference type="GO" id="GO:0004357">
    <property type="term" value="F:glutamate-cysteine ligase activity"/>
    <property type="evidence" value="ECO:0007669"/>
    <property type="project" value="UniProtKB-UniRule"/>
</dbReference>
<name>A0A165D6N7_9BASI</name>
<dbReference type="Gene3D" id="3.30.590.50">
    <property type="match status" value="2"/>
</dbReference>
<evidence type="ECO:0000313" key="11">
    <source>
        <dbReference type="EMBL" id="KZT52177.1"/>
    </source>
</evidence>
<dbReference type="PANTHER" id="PTHR11164:SF0">
    <property type="entry name" value="GLUTAMATE--CYSTEINE LIGASE CATALYTIC SUBUNIT"/>
    <property type="match status" value="1"/>
</dbReference>
<evidence type="ECO:0000256" key="8">
    <source>
        <dbReference type="ARBA" id="ARBA00030585"/>
    </source>
</evidence>
<evidence type="ECO:0000256" key="3">
    <source>
        <dbReference type="ARBA" id="ARBA00012220"/>
    </source>
</evidence>
<evidence type="ECO:0000256" key="5">
    <source>
        <dbReference type="ARBA" id="ARBA00022684"/>
    </source>
</evidence>
<keyword evidence="12" id="KW-1185">Reference proteome</keyword>
<dbReference type="PANTHER" id="PTHR11164">
    <property type="entry name" value="GLUTAMATE CYSTEINE LIGASE"/>
    <property type="match status" value="1"/>
</dbReference>
<dbReference type="SUPFAM" id="SSF55931">
    <property type="entry name" value="Glutamine synthetase/guanido kinase"/>
    <property type="match status" value="1"/>
</dbReference>
<dbReference type="UniPathway" id="UPA00142">
    <property type="reaction ID" value="UER00209"/>
</dbReference>
<comment type="catalytic activity">
    <reaction evidence="10">
        <text>L-cysteine + L-glutamate + ATP = gamma-L-glutamyl-L-cysteine + ADP + phosphate + H(+)</text>
        <dbReference type="Rhea" id="RHEA:13285"/>
        <dbReference type="ChEBI" id="CHEBI:15378"/>
        <dbReference type="ChEBI" id="CHEBI:29985"/>
        <dbReference type="ChEBI" id="CHEBI:30616"/>
        <dbReference type="ChEBI" id="CHEBI:35235"/>
        <dbReference type="ChEBI" id="CHEBI:43474"/>
        <dbReference type="ChEBI" id="CHEBI:58173"/>
        <dbReference type="ChEBI" id="CHEBI:456216"/>
        <dbReference type="EC" id="6.3.2.2"/>
    </reaction>
</comment>
<evidence type="ECO:0000256" key="4">
    <source>
        <dbReference type="ARBA" id="ARBA00022598"/>
    </source>
</evidence>
<dbReference type="InterPro" id="IPR014746">
    <property type="entry name" value="Gln_synth/guanido_kin_cat_dom"/>
</dbReference>
<dbReference type="EC" id="6.3.2.2" evidence="3 10"/>
<protein>
    <recommendedName>
        <fullName evidence="3 10">Glutamate--cysteine ligase</fullName>
        <ecNumber evidence="3 10">6.3.2.2</ecNumber>
    </recommendedName>
    <alternativeName>
        <fullName evidence="9 10">Gamma-ECS</fullName>
    </alternativeName>
    <alternativeName>
        <fullName evidence="8 10">Gamma-glutamylcysteine synthetase</fullName>
    </alternativeName>
</protein>
<dbReference type="AlphaFoldDB" id="A0A165D6N7"/>
<evidence type="ECO:0000256" key="6">
    <source>
        <dbReference type="ARBA" id="ARBA00022741"/>
    </source>
</evidence>
<evidence type="ECO:0000256" key="9">
    <source>
        <dbReference type="ARBA" id="ARBA00032122"/>
    </source>
</evidence>
<dbReference type="Proteomes" id="UP000076842">
    <property type="component" value="Unassembled WGS sequence"/>
</dbReference>
<keyword evidence="5 10" id="KW-0317">Glutathione biosynthesis</keyword>
<evidence type="ECO:0000256" key="10">
    <source>
        <dbReference type="RuleBase" id="RU367135"/>
    </source>
</evidence>
<keyword evidence="6 10" id="KW-0547">Nucleotide-binding</keyword>
<reference evidence="11 12" key="1">
    <citation type="journal article" date="2016" name="Mol. Biol. Evol.">
        <title>Comparative Genomics of Early-Diverging Mushroom-Forming Fungi Provides Insights into the Origins of Lignocellulose Decay Capabilities.</title>
        <authorList>
            <person name="Nagy L.G."/>
            <person name="Riley R."/>
            <person name="Tritt A."/>
            <person name="Adam C."/>
            <person name="Daum C."/>
            <person name="Floudas D."/>
            <person name="Sun H."/>
            <person name="Yadav J.S."/>
            <person name="Pangilinan J."/>
            <person name="Larsson K.H."/>
            <person name="Matsuura K."/>
            <person name="Barry K."/>
            <person name="Labutti K."/>
            <person name="Kuo R."/>
            <person name="Ohm R.A."/>
            <person name="Bhattacharya S.S."/>
            <person name="Shirouzu T."/>
            <person name="Yoshinaga Y."/>
            <person name="Martin F.M."/>
            <person name="Grigoriev I.V."/>
            <person name="Hibbett D.S."/>
        </authorList>
    </citation>
    <scope>NUCLEOTIDE SEQUENCE [LARGE SCALE GENOMIC DNA]</scope>
    <source>
        <strain evidence="11 12">HHB12733</strain>
    </source>
</reference>
<accession>A0A165D6N7</accession>
<evidence type="ECO:0000313" key="12">
    <source>
        <dbReference type="Proteomes" id="UP000076842"/>
    </source>
</evidence>
<dbReference type="GO" id="GO:0017109">
    <property type="term" value="C:glutamate-cysteine ligase complex"/>
    <property type="evidence" value="ECO:0007669"/>
    <property type="project" value="TreeGrafter"/>
</dbReference>
<keyword evidence="7 10" id="KW-0067">ATP-binding</keyword>
<dbReference type="STRING" id="1353952.A0A165D6N7"/>
<dbReference type="GO" id="GO:0005524">
    <property type="term" value="F:ATP binding"/>
    <property type="evidence" value="ECO:0007669"/>
    <property type="project" value="UniProtKB-UniRule"/>
</dbReference>
<comment type="similarity">
    <text evidence="2 10">Belongs to the glutamate--cysteine ligase type 3 family.</text>
</comment>
<dbReference type="OrthoDB" id="7939818at2759"/>
<proteinExistence type="inferred from homology"/>
<dbReference type="EMBL" id="KV424075">
    <property type="protein sequence ID" value="KZT52177.1"/>
    <property type="molecule type" value="Genomic_DNA"/>
</dbReference>
<dbReference type="Gene3D" id="1.10.8.960">
    <property type="match status" value="1"/>
</dbReference>
<sequence length="639" mass="71727">MGQLHEGTPLPWSRVRELSDHIRERGIKQFLETWKRNTGALEVGGRELTWGDELESMVVRFDDEKKLALLALGQDELIGVLKSAGANGGAMNGSHYGWCVFPLLSWYGSRPPPEFDPEYGSYMIETSPGQAYGPTLSSLLEIEPDLSHRRALIQAHLSPSEALLTLSSFPRLGAEGRWSEPQYEPGGPVLQSFWLPDAVVNAHVRYGALGQAVVGRRGRRVQVKVPVYRDVRTPWPFEDERQARELYAGDEEARKTFTPGYIHMDAIAFGAGCCCVQTTLQAPDLSAARTLYDALLPLAPVMLALSAASPAHRGWLADVDARWDVIREAVDDRTEEEMGLKLLPKSRYDSSSLYISSSPTNKPAYSDLPLPINERAYAMLREGGVDECMARHVAHLFVRDALVVLQESLEEADECDLRHFENILSTNWQTLRLKPAAPDGSTGWRIEFRACEAQLTDFENAALCIFVVLLSRSILHFDVELYVPLSRVDEGMRRAVRRDAVQGERFWWRKDVKVGANDRGCKGGEGSVYDECEEMTVDEIINGTDDTPGLIGLIHRYLQAVACPPDTFHQLQRYLALISRRASGELKTNARWMREFITSHPSYERDSRVGEEVCWALMRAIEELEGGRREEKGLIPPES</sequence>
<dbReference type="Pfam" id="PF03074">
    <property type="entry name" value="GCS"/>
    <property type="match status" value="1"/>
</dbReference>
<dbReference type="InParanoid" id="A0A165D6N7"/>
<keyword evidence="4 10" id="KW-0436">Ligase</keyword>
<dbReference type="InterPro" id="IPR004308">
    <property type="entry name" value="GCS"/>
</dbReference>
<organism evidence="11 12">
    <name type="scientific">Calocera cornea HHB12733</name>
    <dbReference type="NCBI Taxonomy" id="1353952"/>
    <lineage>
        <taxon>Eukaryota</taxon>
        <taxon>Fungi</taxon>
        <taxon>Dikarya</taxon>
        <taxon>Basidiomycota</taxon>
        <taxon>Agaricomycotina</taxon>
        <taxon>Dacrymycetes</taxon>
        <taxon>Dacrymycetales</taxon>
        <taxon>Dacrymycetaceae</taxon>
        <taxon>Calocera</taxon>
    </lineage>
</organism>